<dbReference type="CDD" id="cd00303">
    <property type="entry name" value="retropepsin_like"/>
    <property type="match status" value="1"/>
</dbReference>
<dbReference type="EMBL" id="MBFT01000261">
    <property type="protein sequence ID" value="PVU94311.1"/>
    <property type="molecule type" value="Genomic_DNA"/>
</dbReference>
<evidence type="ECO:0000313" key="3">
    <source>
        <dbReference type="Proteomes" id="UP000245699"/>
    </source>
</evidence>
<reference evidence="2 3" key="1">
    <citation type="journal article" date="2018" name="MBio">
        <title>Comparative Genomics Reveals the Core Gene Toolbox for the Fungus-Insect Symbiosis.</title>
        <authorList>
            <person name="Wang Y."/>
            <person name="Stata M."/>
            <person name="Wang W."/>
            <person name="Stajich J.E."/>
            <person name="White M.M."/>
            <person name="Moncalvo J.M."/>
        </authorList>
    </citation>
    <scope>NUCLEOTIDE SEQUENCE [LARGE SCALE GENOMIC DNA]</scope>
    <source>
        <strain evidence="2 3">AUS-77-4</strain>
    </source>
</reference>
<protein>
    <submittedName>
        <fullName evidence="2">Uncharacterized protein</fullName>
    </submittedName>
</protein>
<dbReference type="Proteomes" id="UP000245699">
    <property type="component" value="Unassembled WGS sequence"/>
</dbReference>
<proteinExistence type="predicted"/>
<name>A0A2T9YPU1_9FUNG</name>
<evidence type="ECO:0000313" key="2">
    <source>
        <dbReference type="EMBL" id="PVU94311.1"/>
    </source>
</evidence>
<gene>
    <name evidence="2" type="ORF">BB559_003034</name>
</gene>
<sequence length="272" mass="30243">MTCLIDSGASENFIDETLANNLHLPKYPLKIPIPLETITGDPLLKSPISFFFPQTQILINEKHTEKYCKSKCRLPIPICTTISAELSDEENSIAFNSSSNSSESEEFFDTVEDQKTLNEDYQSQPSTPTIPESKSIDEVINPHTEPIHNEQILHNFLPDQTQPQPENAIVAITPSLVPEFLESYENDTFIQNLLSEPQLKSKNLNCTKLANGQITINNKPYKISPEMDTAGIEPTTSDLPSPRSDHQAKHPAIAQESNPGSCEVNPAMKPLD</sequence>
<comment type="caution">
    <text evidence="2">The sequence shown here is derived from an EMBL/GenBank/DDBJ whole genome shotgun (WGS) entry which is preliminary data.</text>
</comment>
<keyword evidence="3" id="KW-1185">Reference proteome</keyword>
<evidence type="ECO:0000256" key="1">
    <source>
        <dbReference type="SAM" id="MobiDB-lite"/>
    </source>
</evidence>
<feature type="region of interest" description="Disordered" evidence="1">
    <location>
        <begin position="221"/>
        <end position="272"/>
    </location>
</feature>
<organism evidence="2 3">
    <name type="scientific">Furculomyces boomerangus</name>
    <dbReference type="NCBI Taxonomy" id="61424"/>
    <lineage>
        <taxon>Eukaryota</taxon>
        <taxon>Fungi</taxon>
        <taxon>Fungi incertae sedis</taxon>
        <taxon>Zoopagomycota</taxon>
        <taxon>Kickxellomycotina</taxon>
        <taxon>Harpellomycetes</taxon>
        <taxon>Harpellales</taxon>
        <taxon>Harpellaceae</taxon>
        <taxon>Furculomyces</taxon>
    </lineage>
</organism>
<accession>A0A2T9YPU1</accession>
<dbReference type="OrthoDB" id="128646at2759"/>
<dbReference type="AlphaFoldDB" id="A0A2T9YPU1"/>